<dbReference type="InterPro" id="IPR018891">
    <property type="entry name" value="AIPR_C"/>
</dbReference>
<name>A0A2U4EZE6_9SPIR</name>
<evidence type="ECO:0000259" key="1">
    <source>
        <dbReference type="Pfam" id="PF10592"/>
    </source>
</evidence>
<dbReference type="STRING" id="1289135.A966_08384"/>
<dbReference type="OrthoDB" id="9806213at2"/>
<reference evidence="2 3" key="1">
    <citation type="submission" date="2012-07" db="EMBL/GenBank/DDBJ databases">
        <title>Genome sequence of Brachyspira sp. 30446, isolated from a pig with mucohaemorrhagic colitis.</title>
        <authorList>
            <person name="Rubin J.E."/>
            <person name="Fernando C."/>
            <person name="Harding J.C.S."/>
            <person name="Hill J.E."/>
        </authorList>
    </citation>
    <scope>NUCLEOTIDE SEQUENCE [LARGE SCALE GENOMIC DNA]</scope>
    <source>
        <strain evidence="2 3">30446</strain>
    </source>
</reference>
<dbReference type="Proteomes" id="UP000011663">
    <property type="component" value="Unassembled WGS sequence"/>
</dbReference>
<dbReference type="RefSeq" id="WP_008724361.1">
    <property type="nucleotide sequence ID" value="NZ_JH994111.1"/>
</dbReference>
<dbReference type="EMBL" id="ALNZ01000026">
    <property type="protein sequence ID" value="EKV57042.1"/>
    <property type="molecule type" value="Genomic_DNA"/>
</dbReference>
<evidence type="ECO:0000313" key="3">
    <source>
        <dbReference type="Proteomes" id="UP000011663"/>
    </source>
</evidence>
<gene>
    <name evidence="2" type="ORF">A966_08384</name>
</gene>
<dbReference type="Pfam" id="PF10592">
    <property type="entry name" value="AIPR"/>
    <property type="match status" value="1"/>
</dbReference>
<protein>
    <submittedName>
        <fullName evidence="2">Abortive infection phage resistance protein</fullName>
    </submittedName>
</protein>
<proteinExistence type="predicted"/>
<dbReference type="GeneID" id="66488094"/>
<evidence type="ECO:0000313" key="2">
    <source>
        <dbReference type="EMBL" id="EKV57042.1"/>
    </source>
</evidence>
<accession>A0A2U4EZE6</accession>
<comment type="caution">
    <text evidence="2">The sequence shown here is derived from an EMBL/GenBank/DDBJ whole genome shotgun (WGS) entry which is preliminary data.</text>
</comment>
<feature type="domain" description="Abortive phage infection protein C-terminal" evidence="1">
    <location>
        <begin position="241"/>
        <end position="507"/>
    </location>
</feature>
<dbReference type="AlphaFoldDB" id="A0A2U4EZE6"/>
<sequence length="535" mass="63395">MNKLENQILKKHLIELSNKKEIQNFLEQRKIKGDNIIPYCFNIYTLQNYIGNYSVEILNDITDGPNDNNIDIFYIDDDDYDDIIINLFQVKYHNDQNLSSTIGSRDINDFLNSIKKIFIDKKLNSVNFNDFFSKKYKQFEDLPIEKVHFNLFLVTNGNDITDLDKIKLSEFQEEHSNLFEINVITESRFFLNKNKLTNRTHILNLNTKDCITINTGILSYIVNVNTYEICKLYSEIGDDILNKNIRKLLKTSLNKEIEKSIINDPEMFWYKNNGISIICKRAEKKTLKGQTIMELEDPYIVNGGQTSKILYNIFKKDETNEIFVTSSILLRIYQTTDDQKIEQIVIGTNNQNKITMFDLKSNIKNLKTLKEYFAIKNISLIIERNSEENLLEKHIISEKLLQIYCSIYMDIPHEAKRAKNYLVNKYYSEVYKRDDIYNDLLISFYIYDCIIEKYQNSNYEHVPHSLYSVLFFMTKISPELKKNFDENKTIEIFNIAMDKINNIVQQYRNDNIKTFTYTNFFKSQKSTEIILEYIK</sequence>
<organism evidence="2 3">
    <name type="scientific">Brachyspira hampsonii 30446</name>
    <dbReference type="NCBI Taxonomy" id="1289135"/>
    <lineage>
        <taxon>Bacteria</taxon>
        <taxon>Pseudomonadati</taxon>
        <taxon>Spirochaetota</taxon>
        <taxon>Spirochaetia</taxon>
        <taxon>Brachyspirales</taxon>
        <taxon>Brachyspiraceae</taxon>
        <taxon>Brachyspira</taxon>
    </lineage>
</organism>